<feature type="region of interest" description="Disordered" evidence="1">
    <location>
        <begin position="224"/>
        <end position="253"/>
    </location>
</feature>
<feature type="compositionally biased region" description="Low complexity" evidence="1">
    <location>
        <begin position="241"/>
        <end position="252"/>
    </location>
</feature>
<evidence type="ECO:0000313" key="2">
    <source>
        <dbReference type="EMBL" id="SJX66194.1"/>
    </source>
</evidence>
<reference evidence="2 3" key="1">
    <citation type="submission" date="2017-02" db="EMBL/GenBank/DDBJ databases">
        <authorList>
            <person name="Peterson S.W."/>
        </authorList>
    </citation>
    <scope>NUCLEOTIDE SEQUENCE [LARGE SCALE GENOMIC DNA]</scope>
    <source>
        <strain evidence="2 3">SRS1_H2-8</strain>
    </source>
</reference>
<protein>
    <submittedName>
        <fullName evidence="2">Uncharacterized protein</fullName>
    </submittedName>
</protein>
<sequence length="412" mass="44804">MLRATEQLTWTAKLDRFKRGCDDTRARAAGRDQDQGGAWQNFSGSHLTCKVIFSKPIDKAWPSNSQQSQVNIFSATQEASVDRQLRIMVECEEDLNFSSGSVGARATSSQLTSSSQPTSHLTLLDVDLVRINKAYFHTEHRLKAVVVRRQDKCVLIRMLDEHEASKARRAQLEFSKENDVETFLSLIEPDSTLLGAGGSATVKKEKGKGNEKTEINISAKTESETNAQCKTAESSTAAVVPEASQPESQSQSLGEKLLQLNQTRLNQPFAAPPTSDSLAFPPSAEPRTQTTPTAACSHCTPREPFEHSTSENATPVSSSSSDNLIGSYHGQMSTPMTEPMETMRLGDGGATLESSEAEEAVDDGFFGGWPDSSAVECIRDDVCTLCLTDPHLEWMIAQCVEEHLQAVQSGGG</sequence>
<dbReference type="EMBL" id="LT795073">
    <property type="protein sequence ID" value="SJX66194.1"/>
    <property type="molecule type" value="Genomic_DNA"/>
</dbReference>
<feature type="region of interest" description="Disordered" evidence="1">
    <location>
        <begin position="267"/>
        <end position="348"/>
    </location>
</feature>
<proteinExistence type="predicted"/>
<feature type="compositionally biased region" description="Low complexity" evidence="1">
    <location>
        <begin position="334"/>
        <end position="343"/>
    </location>
</feature>
<feature type="compositionally biased region" description="Basic and acidic residues" evidence="1">
    <location>
        <begin position="300"/>
        <end position="309"/>
    </location>
</feature>
<dbReference type="Proteomes" id="UP000239563">
    <property type="component" value="Chromosome XX"/>
</dbReference>
<feature type="compositionally biased region" description="Polar residues" evidence="1">
    <location>
        <begin position="310"/>
        <end position="324"/>
    </location>
</feature>
<evidence type="ECO:0000313" key="3">
    <source>
        <dbReference type="Proteomes" id="UP000239563"/>
    </source>
</evidence>
<accession>A0A2N8UMS0</accession>
<feature type="compositionally biased region" description="Polar residues" evidence="1">
    <location>
        <begin position="224"/>
        <end position="237"/>
    </location>
</feature>
<gene>
    <name evidence="2" type="ORF">SRS1_10845</name>
</gene>
<organism evidence="2 3">
    <name type="scientific">Sporisorium reilianum f. sp. reilianum</name>
    <dbReference type="NCBI Taxonomy" id="72559"/>
    <lineage>
        <taxon>Eukaryota</taxon>
        <taxon>Fungi</taxon>
        <taxon>Dikarya</taxon>
        <taxon>Basidiomycota</taxon>
        <taxon>Ustilaginomycotina</taxon>
        <taxon>Ustilaginomycetes</taxon>
        <taxon>Ustilaginales</taxon>
        <taxon>Ustilaginaceae</taxon>
        <taxon>Sporisorium</taxon>
    </lineage>
</organism>
<dbReference type="AlphaFoldDB" id="A0A2N8UMS0"/>
<name>A0A2N8UMS0_9BASI</name>
<evidence type="ECO:0000256" key="1">
    <source>
        <dbReference type="SAM" id="MobiDB-lite"/>
    </source>
</evidence>